<dbReference type="InterPro" id="IPR036779">
    <property type="entry name" value="LysM_dom_sf"/>
</dbReference>
<feature type="compositionally biased region" description="Basic and acidic residues" evidence="1">
    <location>
        <begin position="275"/>
        <end position="285"/>
    </location>
</feature>
<evidence type="ECO:0000259" key="3">
    <source>
        <dbReference type="PROSITE" id="PS51782"/>
    </source>
</evidence>
<dbReference type="Gene3D" id="3.10.350.10">
    <property type="entry name" value="LysM domain"/>
    <property type="match status" value="3"/>
</dbReference>
<dbReference type="Proteomes" id="UP000632125">
    <property type="component" value="Unassembled WGS sequence"/>
</dbReference>
<dbReference type="SUPFAM" id="SSF54106">
    <property type="entry name" value="LysM domain"/>
    <property type="match status" value="2"/>
</dbReference>
<reference evidence="4" key="1">
    <citation type="submission" date="2020-09" db="EMBL/GenBank/DDBJ databases">
        <title>A novel bacterium of genus Paenibacillus, isolated from South China Sea.</title>
        <authorList>
            <person name="Huang H."/>
            <person name="Mo K."/>
            <person name="Hu Y."/>
        </authorList>
    </citation>
    <scope>NUCLEOTIDE SEQUENCE</scope>
    <source>
        <strain evidence="4">IB182493</strain>
    </source>
</reference>
<keyword evidence="2" id="KW-0812">Transmembrane</keyword>
<dbReference type="InterPro" id="IPR018392">
    <property type="entry name" value="LysM"/>
</dbReference>
<feature type="transmembrane region" description="Helical" evidence="2">
    <location>
        <begin position="21"/>
        <end position="42"/>
    </location>
</feature>
<dbReference type="PANTHER" id="PTHR33734">
    <property type="entry name" value="LYSM DOMAIN-CONTAINING GPI-ANCHORED PROTEIN 2"/>
    <property type="match status" value="1"/>
</dbReference>
<feature type="domain" description="LysM" evidence="3">
    <location>
        <begin position="150"/>
        <end position="197"/>
    </location>
</feature>
<evidence type="ECO:0000313" key="4">
    <source>
        <dbReference type="EMBL" id="MBD2867864.1"/>
    </source>
</evidence>
<organism evidence="4 5">
    <name type="scientific">Paenibacillus arenilitoris</name>
    <dbReference type="NCBI Taxonomy" id="2772299"/>
    <lineage>
        <taxon>Bacteria</taxon>
        <taxon>Bacillati</taxon>
        <taxon>Bacillota</taxon>
        <taxon>Bacilli</taxon>
        <taxon>Bacillales</taxon>
        <taxon>Paenibacillaceae</taxon>
        <taxon>Paenibacillus</taxon>
    </lineage>
</organism>
<dbReference type="PROSITE" id="PS51782">
    <property type="entry name" value="LYSM"/>
    <property type="match status" value="3"/>
</dbReference>
<evidence type="ECO:0000256" key="1">
    <source>
        <dbReference type="SAM" id="MobiDB-lite"/>
    </source>
</evidence>
<feature type="region of interest" description="Disordered" evidence="1">
    <location>
        <begin position="270"/>
        <end position="296"/>
    </location>
</feature>
<evidence type="ECO:0000313" key="5">
    <source>
        <dbReference type="Proteomes" id="UP000632125"/>
    </source>
</evidence>
<feature type="region of interest" description="Disordered" evidence="1">
    <location>
        <begin position="59"/>
        <end position="148"/>
    </location>
</feature>
<feature type="domain" description="LysM" evidence="3">
    <location>
        <begin position="295"/>
        <end position="342"/>
    </location>
</feature>
<name>A0A927CHZ6_9BACL</name>
<dbReference type="RefSeq" id="WP_190858750.1">
    <property type="nucleotide sequence ID" value="NZ_JACXIY010000006.1"/>
</dbReference>
<dbReference type="EMBL" id="JACXIY010000006">
    <property type="protein sequence ID" value="MBD2867864.1"/>
    <property type="molecule type" value="Genomic_DNA"/>
</dbReference>
<accession>A0A927CHZ6</accession>
<keyword evidence="5" id="KW-1185">Reference proteome</keyword>
<feature type="domain" description="LysM" evidence="3">
    <location>
        <begin position="224"/>
        <end position="271"/>
    </location>
</feature>
<keyword evidence="2" id="KW-0472">Membrane</keyword>
<dbReference type="AlphaFoldDB" id="A0A927CHZ6"/>
<evidence type="ECO:0000256" key="2">
    <source>
        <dbReference type="SAM" id="Phobius"/>
    </source>
</evidence>
<dbReference type="SMART" id="SM00257">
    <property type="entry name" value="LysM"/>
    <property type="match status" value="3"/>
</dbReference>
<proteinExistence type="predicted"/>
<sequence>MDKRTTRSSRLSKGSRASLKQTNLVIYLAVVIILAGICGALYGNITNKADSELPLAGNAEQADGQNGIGEPSDPDSLPNGNDGIEHSADEPIPAGTVDSEEEQASAVDYGDATEEPEPAPSATAGPTETPEPERTEEPTQAPAETVKLPTTYVVRKGDTLSLISEKFYQSKEYYALLAKHNQIVFVNDMQVGDTLNIPALPSTSGSKDGGRQEEKDYSSINLPATYLIQAGDTLSGISRMFFKSAEYADDIAKENKLDKHAGLKAGTNLRIPSLKNDKPDEKNDEAASLPDYETSDHTVKSGETLYSISKIYYGSDKYVKLIADYNHIDNRDDLKAGTVLKIPKA</sequence>
<keyword evidence="2" id="KW-1133">Transmembrane helix</keyword>
<dbReference type="PANTHER" id="PTHR33734:SF22">
    <property type="entry name" value="MEMBRANE-BOUND LYTIC MUREIN TRANSGLYCOSYLASE D"/>
    <property type="match status" value="1"/>
</dbReference>
<gene>
    <name evidence="4" type="ORF">IDH41_04680</name>
</gene>
<protein>
    <submittedName>
        <fullName evidence="4">LysM peptidoglycan-binding domain-containing protein</fullName>
    </submittedName>
</protein>
<dbReference type="Pfam" id="PF01476">
    <property type="entry name" value="LysM"/>
    <property type="match status" value="3"/>
</dbReference>
<dbReference type="CDD" id="cd00118">
    <property type="entry name" value="LysM"/>
    <property type="match status" value="3"/>
</dbReference>
<comment type="caution">
    <text evidence="4">The sequence shown here is derived from an EMBL/GenBank/DDBJ whole genome shotgun (WGS) entry which is preliminary data.</text>
</comment>